<dbReference type="Gene3D" id="1.50.10.10">
    <property type="match status" value="1"/>
</dbReference>
<evidence type="ECO:0000256" key="7">
    <source>
        <dbReference type="ARBA" id="ARBA00023326"/>
    </source>
</evidence>
<evidence type="ECO:0000256" key="3">
    <source>
        <dbReference type="ARBA" id="ARBA00022801"/>
    </source>
</evidence>
<evidence type="ECO:0000256" key="6">
    <source>
        <dbReference type="ARBA" id="ARBA00023295"/>
    </source>
</evidence>
<comment type="similarity">
    <text evidence="2 8 9">Belongs to the glycosyl hydrolase 9 (cellulase E) family.</text>
</comment>
<keyword evidence="13" id="KW-1185">Reference proteome</keyword>
<dbReference type="InterPro" id="IPR018221">
    <property type="entry name" value="Glyco_hydro_9_His_AS"/>
</dbReference>
<proteinExistence type="inferred from homology"/>
<dbReference type="AlphaFoldDB" id="A0AAV9EIK6"/>
<dbReference type="InterPro" id="IPR008928">
    <property type="entry name" value="6-hairpin_glycosidase_sf"/>
</dbReference>
<feature type="chain" id="PRO_5044012596" description="Endoglucanase" evidence="10">
    <location>
        <begin position="16"/>
        <end position="394"/>
    </location>
</feature>
<accession>A0AAV9EIK6</accession>
<evidence type="ECO:0000256" key="2">
    <source>
        <dbReference type="ARBA" id="ARBA00007072"/>
    </source>
</evidence>
<keyword evidence="6 8" id="KW-0326">Glycosidase</keyword>
<keyword evidence="7 8" id="KW-0624">Polysaccharide degradation</keyword>
<gene>
    <name evidence="12" type="ORF">QJS10_CPA07g01133</name>
</gene>
<dbReference type="GO" id="GO:0030245">
    <property type="term" value="P:cellulose catabolic process"/>
    <property type="evidence" value="ECO:0007669"/>
    <property type="project" value="UniProtKB-KW"/>
</dbReference>
<dbReference type="InterPro" id="IPR012341">
    <property type="entry name" value="6hp_glycosidase-like_sf"/>
</dbReference>
<keyword evidence="3 8" id="KW-0378">Hydrolase</keyword>
<name>A0AAV9EIK6_ACOCL</name>
<evidence type="ECO:0000256" key="8">
    <source>
        <dbReference type="PROSITE-ProRule" id="PRU10059"/>
    </source>
</evidence>
<dbReference type="GO" id="GO:0008810">
    <property type="term" value="F:cellulase activity"/>
    <property type="evidence" value="ECO:0007669"/>
    <property type="project" value="UniProtKB-EC"/>
</dbReference>
<comment type="catalytic activity">
    <reaction evidence="1 9">
        <text>Endohydrolysis of (1-&gt;4)-beta-D-glucosidic linkages in cellulose, lichenin and cereal beta-D-glucans.</text>
        <dbReference type="EC" id="3.2.1.4"/>
    </reaction>
</comment>
<evidence type="ECO:0000259" key="11">
    <source>
        <dbReference type="Pfam" id="PF00759"/>
    </source>
</evidence>
<evidence type="ECO:0000313" key="12">
    <source>
        <dbReference type="EMBL" id="KAK1312789.1"/>
    </source>
</evidence>
<dbReference type="EC" id="3.2.1.4" evidence="9"/>
<evidence type="ECO:0000256" key="5">
    <source>
        <dbReference type="ARBA" id="ARBA00023277"/>
    </source>
</evidence>
<protein>
    <recommendedName>
        <fullName evidence="9">Endoglucanase</fullName>
        <ecNumber evidence="9">3.2.1.4</ecNumber>
    </recommendedName>
</protein>
<reference evidence="12" key="2">
    <citation type="submission" date="2023-06" db="EMBL/GenBank/DDBJ databases">
        <authorList>
            <person name="Ma L."/>
            <person name="Liu K.-W."/>
            <person name="Li Z."/>
            <person name="Hsiao Y.-Y."/>
            <person name="Qi Y."/>
            <person name="Fu T."/>
            <person name="Tang G."/>
            <person name="Zhang D."/>
            <person name="Sun W.-H."/>
            <person name="Liu D.-K."/>
            <person name="Li Y."/>
            <person name="Chen G.-Z."/>
            <person name="Liu X.-D."/>
            <person name="Liao X.-Y."/>
            <person name="Jiang Y.-T."/>
            <person name="Yu X."/>
            <person name="Hao Y."/>
            <person name="Huang J."/>
            <person name="Zhao X.-W."/>
            <person name="Ke S."/>
            <person name="Chen Y.-Y."/>
            <person name="Wu W.-L."/>
            <person name="Hsu J.-L."/>
            <person name="Lin Y.-F."/>
            <person name="Huang M.-D."/>
            <person name="Li C.-Y."/>
            <person name="Huang L."/>
            <person name="Wang Z.-W."/>
            <person name="Zhao X."/>
            <person name="Zhong W.-Y."/>
            <person name="Peng D.-H."/>
            <person name="Ahmad S."/>
            <person name="Lan S."/>
            <person name="Zhang J.-S."/>
            <person name="Tsai W.-C."/>
            <person name="Van De Peer Y."/>
            <person name="Liu Z.-J."/>
        </authorList>
    </citation>
    <scope>NUCLEOTIDE SEQUENCE</scope>
    <source>
        <strain evidence="12">CP</strain>
        <tissue evidence="12">Leaves</tissue>
    </source>
</reference>
<evidence type="ECO:0000256" key="1">
    <source>
        <dbReference type="ARBA" id="ARBA00000966"/>
    </source>
</evidence>
<keyword evidence="10" id="KW-0732">Signal</keyword>
<dbReference type="Pfam" id="PF00759">
    <property type="entry name" value="Glyco_hydro_9"/>
    <property type="match status" value="1"/>
</dbReference>
<feature type="domain" description="Glycoside hydrolase family 9" evidence="11">
    <location>
        <begin position="1"/>
        <end position="390"/>
    </location>
</feature>
<dbReference type="InterPro" id="IPR001701">
    <property type="entry name" value="Glyco_hydro_9"/>
</dbReference>
<organism evidence="12 13">
    <name type="scientific">Acorus calamus</name>
    <name type="common">Sweet flag</name>
    <dbReference type="NCBI Taxonomy" id="4465"/>
    <lineage>
        <taxon>Eukaryota</taxon>
        <taxon>Viridiplantae</taxon>
        <taxon>Streptophyta</taxon>
        <taxon>Embryophyta</taxon>
        <taxon>Tracheophyta</taxon>
        <taxon>Spermatophyta</taxon>
        <taxon>Magnoliopsida</taxon>
        <taxon>Liliopsida</taxon>
        <taxon>Acoraceae</taxon>
        <taxon>Acorus</taxon>
    </lineage>
</organism>
<keyword evidence="5 8" id="KW-0119">Carbohydrate metabolism</keyword>
<reference evidence="12" key="1">
    <citation type="journal article" date="2023" name="Nat. Commun.">
        <title>Diploid and tetraploid genomes of Acorus and the evolution of monocots.</title>
        <authorList>
            <person name="Ma L."/>
            <person name="Liu K.W."/>
            <person name="Li Z."/>
            <person name="Hsiao Y.Y."/>
            <person name="Qi Y."/>
            <person name="Fu T."/>
            <person name="Tang G.D."/>
            <person name="Zhang D."/>
            <person name="Sun W.H."/>
            <person name="Liu D.K."/>
            <person name="Li Y."/>
            <person name="Chen G.Z."/>
            <person name="Liu X.D."/>
            <person name="Liao X.Y."/>
            <person name="Jiang Y.T."/>
            <person name="Yu X."/>
            <person name="Hao Y."/>
            <person name="Huang J."/>
            <person name="Zhao X.W."/>
            <person name="Ke S."/>
            <person name="Chen Y.Y."/>
            <person name="Wu W.L."/>
            <person name="Hsu J.L."/>
            <person name="Lin Y.F."/>
            <person name="Huang M.D."/>
            <person name="Li C.Y."/>
            <person name="Huang L."/>
            <person name="Wang Z.W."/>
            <person name="Zhao X."/>
            <person name="Zhong W.Y."/>
            <person name="Peng D.H."/>
            <person name="Ahmad S."/>
            <person name="Lan S."/>
            <person name="Zhang J.S."/>
            <person name="Tsai W.C."/>
            <person name="Van de Peer Y."/>
            <person name="Liu Z.J."/>
        </authorList>
    </citation>
    <scope>NUCLEOTIDE SEQUENCE</scope>
    <source>
        <strain evidence="12">CP</strain>
    </source>
</reference>
<feature type="active site" evidence="8">
    <location>
        <position position="316"/>
    </location>
</feature>
<evidence type="ECO:0000256" key="4">
    <source>
        <dbReference type="ARBA" id="ARBA00023001"/>
    </source>
</evidence>
<dbReference type="Proteomes" id="UP001180020">
    <property type="component" value="Unassembled WGS sequence"/>
</dbReference>
<keyword evidence="4 9" id="KW-0136">Cellulose degradation</keyword>
<evidence type="ECO:0000256" key="10">
    <source>
        <dbReference type="SAM" id="SignalP"/>
    </source>
</evidence>
<evidence type="ECO:0000256" key="9">
    <source>
        <dbReference type="RuleBase" id="RU361166"/>
    </source>
</evidence>
<dbReference type="PROSITE" id="PS00592">
    <property type="entry name" value="GH9_2"/>
    <property type="match status" value="1"/>
</dbReference>
<dbReference type="SUPFAM" id="SSF48208">
    <property type="entry name" value="Six-hairpin glycosidases"/>
    <property type="match status" value="1"/>
</dbReference>
<evidence type="ECO:0000313" key="13">
    <source>
        <dbReference type="Proteomes" id="UP001180020"/>
    </source>
</evidence>
<sequence length="394" mass="42250">MAFTMTLLSWSVVEFGPELTAKNEIGNALAAIRWGTDYFIKCHVAPNTLYVEVGDGDSDHVCWQRPEDMDTPRGSYKVDASHPGSDVAAETAAALAAASIAFQGRDARYASLLVTHARQLFDLASNHLGLYQTSVPVAGKFYGSSGYQDELVWAAAWLHRATGDQAYLDYLSNNPTGAVQPMFSWDDKNLGAQALVAKARKVSSTGALVQSKNGLDGFMCNLVQKGSNNIAMTPGGMVWWKMDNDLQYTTSALLVVLAYSEYLSAAKSSISCPTGAVGPNDLVTFVRSQVDYILGSNPKKMSYMVGFGSNYPLQPHHRGASIPSIRKDPAKISCQAGFEDWFNKNAPNPNVLTGAIVGGPDGNDAYDDSRGNFHQAEAATANVAPFVGVLAKLA</sequence>
<feature type="signal peptide" evidence="10">
    <location>
        <begin position="1"/>
        <end position="15"/>
    </location>
</feature>
<comment type="caution">
    <text evidence="12">The sequence shown here is derived from an EMBL/GenBank/DDBJ whole genome shotgun (WGS) entry which is preliminary data.</text>
</comment>
<dbReference type="EMBL" id="JAUJYO010000007">
    <property type="protein sequence ID" value="KAK1312789.1"/>
    <property type="molecule type" value="Genomic_DNA"/>
</dbReference>
<dbReference type="PANTHER" id="PTHR22298">
    <property type="entry name" value="ENDO-1,4-BETA-GLUCANASE"/>
    <property type="match status" value="1"/>
</dbReference>